<dbReference type="NCBIfam" id="TIGR01525">
    <property type="entry name" value="ATPase-IB_hvy"/>
    <property type="match status" value="1"/>
</dbReference>
<evidence type="ECO:0000256" key="3">
    <source>
        <dbReference type="ARBA" id="ARBA00022692"/>
    </source>
</evidence>
<comment type="subcellular location">
    <subcellularLocation>
        <location evidence="1">Cell membrane</location>
        <topology evidence="1">Multi-pass membrane protein</topology>
    </subcellularLocation>
</comment>
<evidence type="ECO:0000256" key="5">
    <source>
        <dbReference type="ARBA" id="ARBA00022967"/>
    </source>
</evidence>
<dbReference type="PRINTS" id="PR00119">
    <property type="entry name" value="CATATPASE"/>
</dbReference>
<comment type="similarity">
    <text evidence="2 8">Belongs to the cation transport ATPase (P-type) (TC 3.A.3) family. Type IB subfamily.</text>
</comment>
<dbReference type="PANTHER" id="PTHR48085">
    <property type="entry name" value="CADMIUM/ZINC-TRANSPORTING ATPASE HMA2-RELATED"/>
    <property type="match status" value="1"/>
</dbReference>
<dbReference type="InterPro" id="IPR023298">
    <property type="entry name" value="ATPase_P-typ_TM_dom_sf"/>
</dbReference>
<organism evidence="11 12">
    <name type="scientific">Bifidobacterium minimum</name>
    <dbReference type="NCBI Taxonomy" id="1693"/>
    <lineage>
        <taxon>Bacteria</taxon>
        <taxon>Bacillati</taxon>
        <taxon>Actinomycetota</taxon>
        <taxon>Actinomycetes</taxon>
        <taxon>Bifidobacteriales</taxon>
        <taxon>Bifidobacteriaceae</taxon>
        <taxon>Bifidobacterium</taxon>
    </lineage>
</organism>
<dbReference type="GO" id="GO:0005886">
    <property type="term" value="C:plasma membrane"/>
    <property type="evidence" value="ECO:0007669"/>
    <property type="project" value="UniProtKB-SubCell"/>
</dbReference>
<evidence type="ECO:0000256" key="7">
    <source>
        <dbReference type="ARBA" id="ARBA00023136"/>
    </source>
</evidence>
<dbReference type="GO" id="GO:0016887">
    <property type="term" value="F:ATP hydrolysis activity"/>
    <property type="evidence" value="ECO:0007669"/>
    <property type="project" value="InterPro"/>
</dbReference>
<dbReference type="InterPro" id="IPR044492">
    <property type="entry name" value="P_typ_ATPase_HD_dom"/>
</dbReference>
<dbReference type="SFLD" id="SFLDF00027">
    <property type="entry name" value="p-type_atpase"/>
    <property type="match status" value="1"/>
</dbReference>
<proteinExistence type="inferred from homology"/>
<evidence type="ECO:0000256" key="9">
    <source>
        <dbReference type="SAM" id="MobiDB-lite"/>
    </source>
</evidence>
<accession>A0A087BQN4</accession>
<dbReference type="EC" id="3.6.3.-" evidence="11"/>
<dbReference type="Gene3D" id="3.40.50.1000">
    <property type="entry name" value="HAD superfamily/HAD-like"/>
    <property type="match status" value="1"/>
</dbReference>
<comment type="caution">
    <text evidence="11">The sequence shown here is derived from an EMBL/GenBank/DDBJ whole genome shotgun (WGS) entry which is preliminary data.</text>
</comment>
<evidence type="ECO:0000256" key="2">
    <source>
        <dbReference type="ARBA" id="ARBA00006024"/>
    </source>
</evidence>
<dbReference type="PROSITE" id="PS00154">
    <property type="entry name" value="ATPASE_E1_E2"/>
    <property type="match status" value="1"/>
</dbReference>
<dbReference type="AlphaFoldDB" id="A0A087BQN4"/>
<evidence type="ECO:0000256" key="1">
    <source>
        <dbReference type="ARBA" id="ARBA00004651"/>
    </source>
</evidence>
<feature type="transmembrane region" description="Helical" evidence="8">
    <location>
        <begin position="46"/>
        <end position="66"/>
    </location>
</feature>
<protein>
    <submittedName>
        <fullName evidence="11">E1-E2 ATPase</fullName>
        <ecNumber evidence="11">3.6.3.-</ecNumber>
    </submittedName>
</protein>
<dbReference type="SUPFAM" id="SSF81653">
    <property type="entry name" value="Calcium ATPase, transduction domain A"/>
    <property type="match status" value="1"/>
</dbReference>
<keyword evidence="3 8" id="KW-0812">Transmembrane</keyword>
<reference evidence="11 12" key="1">
    <citation type="submission" date="2014-03" db="EMBL/GenBank/DDBJ databases">
        <title>Genomics of Bifidobacteria.</title>
        <authorList>
            <person name="Ventura M."/>
            <person name="Milani C."/>
            <person name="Lugli G.A."/>
        </authorList>
    </citation>
    <scope>NUCLEOTIDE SEQUENCE [LARGE SCALE GENOMIC DNA]</scope>
    <source>
        <strain evidence="11 12">LMG 11592</strain>
    </source>
</reference>
<feature type="domain" description="P-type ATPase A" evidence="10">
    <location>
        <begin position="129"/>
        <end position="228"/>
    </location>
</feature>
<keyword evidence="5" id="KW-1278">Translocase</keyword>
<sequence length="685" mass="72433">MRRMGRSGDGRTRRMPARSRGNVIALMSLGILGLVAGVMWDPMRTTAVALLVAISIATVLVSVWGMVHDIRRGHVGVDVLAIVALMSTVVVREYWASWIVVVMIFSGRAIEEYAQSRAQRNLAALVDAAPSQAHRFSGPDEWETIPVDAVRVGDMLLVKPGETVPVDAVVCETTATVDMSMITGEPLPVDVRKGETIASGGVNTGVAITVKAVAESRDSQYQKIVDLVRSAQDSRPEAVRTADMLSVPFTVVSFAIAFLAWSVSGDALRFAQVLVIATPCPLLIAAPVAFMGGTGRLARNGIVIKAQDVLEDLGSVSHVFFDKTGTLTVKRPQVSRVELSAHARESGIDADELLVIAGMVESHSSHVLAKGVESAARDVLATGSYTAPHIEDAQEIMGSGVEARMDGHLVRVGRASFVSASEPASRALEQLPDLTSYEMATYVGLDGITMGRVVLRDVARSDSRSAIAGLRDMGVPRITMLTGDNAISAAAIAGEVGIRDVRAGLLPQDKVEAVRQARDDDSDRVGEHEGARGLMRGALRRMVGLKDPGVVTMMVGDGVNDAPVLAAANIGVAMTDGSSNAASQSAQVVIMNDDIAMVPKAIDISRQTRRVMRQAVYGGLAAAVLCMVVAGFGFIPAVWGAIIQEVIDVTSILWALTSIADRRDGRSMASSSDDASPDMEIEPAA</sequence>
<dbReference type="NCBIfam" id="TIGR01494">
    <property type="entry name" value="ATPase_P-type"/>
    <property type="match status" value="1"/>
</dbReference>
<dbReference type="GO" id="GO:0046872">
    <property type="term" value="F:metal ion binding"/>
    <property type="evidence" value="ECO:0007669"/>
    <property type="project" value="UniProtKB-KW"/>
</dbReference>
<dbReference type="InterPro" id="IPR023214">
    <property type="entry name" value="HAD_sf"/>
</dbReference>
<keyword evidence="7 8" id="KW-0472">Membrane</keyword>
<dbReference type="GO" id="GO:0015086">
    <property type="term" value="F:cadmium ion transmembrane transporter activity"/>
    <property type="evidence" value="ECO:0007669"/>
    <property type="project" value="TreeGrafter"/>
</dbReference>
<keyword evidence="8" id="KW-0067">ATP-binding</keyword>
<dbReference type="Gene3D" id="3.40.1110.10">
    <property type="entry name" value="Calcium-transporting ATPase, cytoplasmic domain N"/>
    <property type="match status" value="1"/>
</dbReference>
<dbReference type="PROSITE" id="PS01229">
    <property type="entry name" value="COF_2"/>
    <property type="match status" value="1"/>
</dbReference>
<dbReference type="eggNOG" id="COG2217">
    <property type="taxonomic scope" value="Bacteria"/>
</dbReference>
<dbReference type="InterPro" id="IPR036412">
    <property type="entry name" value="HAD-like_sf"/>
</dbReference>
<evidence type="ECO:0000256" key="8">
    <source>
        <dbReference type="RuleBase" id="RU362081"/>
    </source>
</evidence>
<feature type="transmembrane region" description="Helical" evidence="8">
    <location>
        <begin position="21"/>
        <end position="40"/>
    </location>
</feature>
<evidence type="ECO:0000256" key="6">
    <source>
        <dbReference type="ARBA" id="ARBA00022989"/>
    </source>
</evidence>
<dbReference type="SUPFAM" id="SSF56784">
    <property type="entry name" value="HAD-like"/>
    <property type="match status" value="1"/>
</dbReference>
<keyword evidence="11" id="KW-0378">Hydrolase</keyword>
<evidence type="ECO:0000256" key="4">
    <source>
        <dbReference type="ARBA" id="ARBA00022723"/>
    </source>
</evidence>
<feature type="transmembrane region" description="Helical" evidence="8">
    <location>
        <begin position="270"/>
        <end position="290"/>
    </location>
</feature>
<dbReference type="Pfam" id="PF00702">
    <property type="entry name" value="Hydrolase"/>
    <property type="match status" value="1"/>
</dbReference>
<dbReference type="InterPro" id="IPR023299">
    <property type="entry name" value="ATPase_P-typ_cyto_dom_N"/>
</dbReference>
<dbReference type="Proteomes" id="UP000029014">
    <property type="component" value="Unassembled WGS sequence"/>
</dbReference>
<dbReference type="Pfam" id="PF00122">
    <property type="entry name" value="E1-E2_ATPase"/>
    <property type="match status" value="1"/>
</dbReference>
<keyword evidence="8" id="KW-0547">Nucleotide-binding</keyword>
<dbReference type="InterPro" id="IPR059000">
    <property type="entry name" value="ATPase_P-type_domA"/>
</dbReference>
<evidence type="ECO:0000313" key="11">
    <source>
        <dbReference type="EMBL" id="KFI73334.1"/>
    </source>
</evidence>
<dbReference type="EMBL" id="JGZD01000007">
    <property type="protein sequence ID" value="KFI73334.1"/>
    <property type="molecule type" value="Genomic_DNA"/>
</dbReference>
<evidence type="ECO:0000313" key="12">
    <source>
        <dbReference type="Proteomes" id="UP000029014"/>
    </source>
</evidence>
<dbReference type="InterPro" id="IPR051014">
    <property type="entry name" value="Cation_Transport_ATPase_IB"/>
</dbReference>
<keyword evidence="4 8" id="KW-0479">Metal-binding</keyword>
<dbReference type="SUPFAM" id="SSF81665">
    <property type="entry name" value="Calcium ATPase, transmembrane domain M"/>
    <property type="match status" value="1"/>
</dbReference>
<dbReference type="SFLD" id="SFLDS00003">
    <property type="entry name" value="Haloacid_Dehalogenase"/>
    <property type="match status" value="1"/>
</dbReference>
<dbReference type="Gene3D" id="2.70.150.10">
    <property type="entry name" value="Calcium-transporting ATPase, cytoplasmic transduction domain A"/>
    <property type="match status" value="1"/>
</dbReference>
<dbReference type="PANTHER" id="PTHR48085:SF5">
    <property type="entry name" value="CADMIUM_ZINC-TRANSPORTING ATPASE HMA4-RELATED"/>
    <property type="match status" value="1"/>
</dbReference>
<feature type="region of interest" description="Disordered" evidence="9">
    <location>
        <begin position="665"/>
        <end position="685"/>
    </location>
</feature>
<dbReference type="InterPro" id="IPR008250">
    <property type="entry name" value="ATPase_P-typ_transduc_dom_A_sf"/>
</dbReference>
<dbReference type="InterPro" id="IPR018303">
    <property type="entry name" value="ATPase_P-typ_P_site"/>
</dbReference>
<evidence type="ECO:0000259" key="10">
    <source>
        <dbReference type="Pfam" id="PF00122"/>
    </source>
</evidence>
<keyword evidence="12" id="KW-1185">Reference proteome</keyword>
<dbReference type="InterPro" id="IPR027256">
    <property type="entry name" value="P-typ_ATPase_IB"/>
</dbReference>
<feature type="transmembrane region" description="Helical" evidence="8">
    <location>
        <begin position="615"/>
        <end position="635"/>
    </location>
</feature>
<feature type="transmembrane region" description="Helical" evidence="8">
    <location>
        <begin position="245"/>
        <end position="264"/>
    </location>
</feature>
<gene>
    <name evidence="11" type="ORF">BMIN_1431</name>
</gene>
<name>A0A087BQN4_9BIFI</name>
<dbReference type="SFLD" id="SFLDG00002">
    <property type="entry name" value="C1.7:_P-type_atpase_like"/>
    <property type="match status" value="1"/>
</dbReference>
<dbReference type="STRING" id="1693.BMIN_1431"/>
<dbReference type="GO" id="GO:0005524">
    <property type="term" value="F:ATP binding"/>
    <property type="evidence" value="ECO:0007669"/>
    <property type="project" value="UniProtKB-UniRule"/>
</dbReference>
<dbReference type="InterPro" id="IPR001757">
    <property type="entry name" value="P_typ_ATPase"/>
</dbReference>
<dbReference type="GO" id="GO:0019829">
    <property type="term" value="F:ATPase-coupled monoatomic cation transmembrane transporter activity"/>
    <property type="evidence" value="ECO:0007669"/>
    <property type="project" value="InterPro"/>
</dbReference>
<keyword evidence="6 8" id="KW-1133">Transmembrane helix</keyword>
<feature type="compositionally biased region" description="Acidic residues" evidence="9">
    <location>
        <begin position="675"/>
        <end position="685"/>
    </location>
</feature>
<keyword evidence="8" id="KW-1003">Cell membrane</keyword>